<organism evidence="2">
    <name type="scientific">Cacopsylla melanoneura</name>
    <dbReference type="NCBI Taxonomy" id="428564"/>
    <lineage>
        <taxon>Eukaryota</taxon>
        <taxon>Metazoa</taxon>
        <taxon>Ecdysozoa</taxon>
        <taxon>Arthropoda</taxon>
        <taxon>Hexapoda</taxon>
        <taxon>Insecta</taxon>
        <taxon>Pterygota</taxon>
        <taxon>Neoptera</taxon>
        <taxon>Paraneoptera</taxon>
        <taxon>Hemiptera</taxon>
        <taxon>Sternorrhyncha</taxon>
        <taxon>Psylloidea</taxon>
        <taxon>Psyllidae</taxon>
        <taxon>Psyllinae</taxon>
        <taxon>Cacopsylla</taxon>
    </lineage>
</organism>
<feature type="signal peptide" evidence="1">
    <location>
        <begin position="1"/>
        <end position="26"/>
    </location>
</feature>
<evidence type="ECO:0000313" key="2">
    <source>
        <dbReference type="EMBL" id="CAG6745077.1"/>
    </source>
</evidence>
<protein>
    <recommendedName>
        <fullName evidence="3">Secreted protein</fullName>
    </recommendedName>
</protein>
<keyword evidence="1" id="KW-0732">Signal</keyword>
<feature type="chain" id="PRO_5034995682" description="Secreted protein" evidence="1">
    <location>
        <begin position="27"/>
        <end position="101"/>
    </location>
</feature>
<evidence type="ECO:0008006" key="3">
    <source>
        <dbReference type="Google" id="ProtNLM"/>
    </source>
</evidence>
<name>A0A8D9E979_9HEMI</name>
<dbReference type="EMBL" id="HBUF01483855">
    <property type="protein sequence ID" value="CAG6745077.1"/>
    <property type="molecule type" value="Transcribed_RNA"/>
</dbReference>
<dbReference type="AlphaFoldDB" id="A0A8D9E979"/>
<accession>A0A8D9E979</accession>
<reference evidence="2" key="1">
    <citation type="submission" date="2021-05" db="EMBL/GenBank/DDBJ databases">
        <authorList>
            <person name="Alioto T."/>
            <person name="Alioto T."/>
            <person name="Gomez Garrido J."/>
        </authorList>
    </citation>
    <scope>NUCLEOTIDE SEQUENCE</scope>
</reference>
<evidence type="ECO:0000256" key="1">
    <source>
        <dbReference type="SAM" id="SignalP"/>
    </source>
</evidence>
<sequence length="101" mass="11786">MVSGYFVLVWHKFHWLLHCSSIVGLAQVPETSTECRMEFAPRRFDTNHLLRLRLRAERTMPRYTSVAPGSEYIAHADFIRNLSLSIPCDTFVIKPSRVFLF</sequence>
<proteinExistence type="predicted"/>